<name>A0A2I0IK27_PUNGR</name>
<dbReference type="EMBL" id="PGOL01002909">
    <property type="protein sequence ID" value="PKI44371.1"/>
    <property type="molecule type" value="Genomic_DNA"/>
</dbReference>
<reference evidence="1 2" key="1">
    <citation type="submission" date="2017-11" db="EMBL/GenBank/DDBJ databases">
        <title>De-novo sequencing of pomegranate (Punica granatum L.) genome.</title>
        <authorList>
            <person name="Akparov Z."/>
            <person name="Amiraslanov A."/>
            <person name="Hajiyeva S."/>
            <person name="Abbasov M."/>
            <person name="Kaur K."/>
            <person name="Hamwieh A."/>
            <person name="Solovyev V."/>
            <person name="Salamov A."/>
            <person name="Braich B."/>
            <person name="Kosarev P."/>
            <person name="Mahmoud A."/>
            <person name="Hajiyev E."/>
            <person name="Babayeva S."/>
            <person name="Izzatullayeva V."/>
            <person name="Mammadov A."/>
            <person name="Mammadov A."/>
            <person name="Sharifova S."/>
            <person name="Ojaghi J."/>
            <person name="Eynullazada K."/>
            <person name="Bayramov B."/>
            <person name="Abdulazimova A."/>
            <person name="Shahmuradov I."/>
        </authorList>
    </citation>
    <scope>NUCLEOTIDE SEQUENCE [LARGE SCALE GENOMIC DNA]</scope>
    <source>
        <strain evidence="2">cv. AG2017</strain>
        <tissue evidence="1">Leaf</tissue>
    </source>
</reference>
<protein>
    <submittedName>
        <fullName evidence="1">Uncharacterized protein</fullName>
    </submittedName>
</protein>
<accession>A0A2I0IK27</accession>
<gene>
    <name evidence="1" type="ORF">CRG98_035230</name>
</gene>
<keyword evidence="2" id="KW-1185">Reference proteome</keyword>
<comment type="caution">
    <text evidence="1">The sequence shown here is derived from an EMBL/GenBank/DDBJ whole genome shotgun (WGS) entry which is preliminary data.</text>
</comment>
<dbReference type="AlphaFoldDB" id="A0A2I0IK27"/>
<proteinExistence type="predicted"/>
<dbReference type="Proteomes" id="UP000233551">
    <property type="component" value="Unassembled WGS sequence"/>
</dbReference>
<evidence type="ECO:0000313" key="1">
    <source>
        <dbReference type="EMBL" id="PKI44371.1"/>
    </source>
</evidence>
<evidence type="ECO:0000313" key="2">
    <source>
        <dbReference type="Proteomes" id="UP000233551"/>
    </source>
</evidence>
<sequence>MSHYSENRTTHTLDVSGWKTTNPIQPHAMDSVLVDPDSNESGSWSPVIDWTQLSQDGIEGQQSWLVSSGHGSPLAGHGWVSSTPAIVFSELDTYSNPPIPFLLSMFVSLFRTTRASIITAKSDSARFSHSGLGWAQAHSIKLQPRLADPVKV</sequence>
<organism evidence="1 2">
    <name type="scientific">Punica granatum</name>
    <name type="common">Pomegranate</name>
    <dbReference type="NCBI Taxonomy" id="22663"/>
    <lineage>
        <taxon>Eukaryota</taxon>
        <taxon>Viridiplantae</taxon>
        <taxon>Streptophyta</taxon>
        <taxon>Embryophyta</taxon>
        <taxon>Tracheophyta</taxon>
        <taxon>Spermatophyta</taxon>
        <taxon>Magnoliopsida</taxon>
        <taxon>eudicotyledons</taxon>
        <taxon>Gunneridae</taxon>
        <taxon>Pentapetalae</taxon>
        <taxon>rosids</taxon>
        <taxon>malvids</taxon>
        <taxon>Myrtales</taxon>
        <taxon>Lythraceae</taxon>
        <taxon>Punica</taxon>
    </lineage>
</organism>